<dbReference type="RefSeq" id="WP_117417257.1">
    <property type="nucleotide sequence ID" value="NZ_QOHO01000032.1"/>
</dbReference>
<name>A0A3E2NC68_9FIRM</name>
<dbReference type="EMBL" id="QOHO01000032">
    <property type="protein sequence ID" value="RFZ78595.1"/>
    <property type="molecule type" value="Genomic_DNA"/>
</dbReference>
<evidence type="ECO:0000256" key="3">
    <source>
        <dbReference type="ARBA" id="ARBA00023163"/>
    </source>
</evidence>
<dbReference type="Pfam" id="PF00440">
    <property type="entry name" value="TetR_N"/>
    <property type="match status" value="1"/>
</dbReference>
<reference evidence="6 7" key="1">
    <citation type="submission" date="2018-07" db="EMBL/GenBank/DDBJ databases">
        <title>New species, Clostridium PI-S10-A1B.</title>
        <authorList>
            <person name="Krishna G."/>
            <person name="Summeta K."/>
            <person name="Shikha S."/>
            <person name="Prabhu P.B."/>
            <person name="Suresh K."/>
        </authorList>
    </citation>
    <scope>NUCLEOTIDE SEQUENCE [LARGE SCALE GENOMIC DNA]</scope>
    <source>
        <strain evidence="6 7">PI-S10-A1B</strain>
    </source>
</reference>
<evidence type="ECO:0000313" key="7">
    <source>
        <dbReference type="Proteomes" id="UP000260680"/>
    </source>
</evidence>
<dbReference type="PANTHER" id="PTHR30055:SF234">
    <property type="entry name" value="HTH-TYPE TRANSCRIPTIONAL REGULATOR BETI"/>
    <property type="match status" value="1"/>
</dbReference>
<evidence type="ECO:0000313" key="6">
    <source>
        <dbReference type="EMBL" id="RFZ78595.1"/>
    </source>
</evidence>
<feature type="domain" description="HTH tetR-type" evidence="5">
    <location>
        <begin position="8"/>
        <end position="66"/>
    </location>
</feature>
<dbReference type="Gene3D" id="1.10.357.10">
    <property type="entry name" value="Tetracycline Repressor, domain 2"/>
    <property type="match status" value="1"/>
</dbReference>
<dbReference type="InterPro" id="IPR001647">
    <property type="entry name" value="HTH_TetR"/>
</dbReference>
<accession>A0A3E2NC68</accession>
<feature type="DNA-binding region" description="H-T-H motif" evidence="4">
    <location>
        <begin position="29"/>
        <end position="48"/>
    </location>
</feature>
<evidence type="ECO:0000256" key="2">
    <source>
        <dbReference type="ARBA" id="ARBA00023125"/>
    </source>
</evidence>
<dbReference type="Proteomes" id="UP000260680">
    <property type="component" value="Unassembled WGS sequence"/>
</dbReference>
<dbReference type="SUPFAM" id="SSF46689">
    <property type="entry name" value="Homeodomain-like"/>
    <property type="match status" value="1"/>
</dbReference>
<dbReference type="GO" id="GO:0000976">
    <property type="term" value="F:transcription cis-regulatory region binding"/>
    <property type="evidence" value="ECO:0007669"/>
    <property type="project" value="TreeGrafter"/>
</dbReference>
<comment type="caution">
    <text evidence="6">The sequence shown here is derived from an EMBL/GenBank/DDBJ whole genome shotgun (WGS) entry which is preliminary data.</text>
</comment>
<dbReference type="GO" id="GO:0003700">
    <property type="term" value="F:DNA-binding transcription factor activity"/>
    <property type="evidence" value="ECO:0007669"/>
    <property type="project" value="TreeGrafter"/>
</dbReference>
<dbReference type="InterPro" id="IPR009057">
    <property type="entry name" value="Homeodomain-like_sf"/>
</dbReference>
<keyword evidence="1" id="KW-0805">Transcription regulation</keyword>
<evidence type="ECO:0000256" key="4">
    <source>
        <dbReference type="PROSITE-ProRule" id="PRU00335"/>
    </source>
</evidence>
<dbReference type="PANTHER" id="PTHR30055">
    <property type="entry name" value="HTH-TYPE TRANSCRIPTIONAL REGULATOR RUTR"/>
    <property type="match status" value="1"/>
</dbReference>
<protein>
    <submittedName>
        <fullName evidence="6">TetR/AcrR family transcriptional regulator</fullName>
    </submittedName>
</protein>
<organism evidence="6 7">
    <name type="scientific">Lacrimispora amygdalina</name>
    <dbReference type="NCBI Taxonomy" id="253257"/>
    <lineage>
        <taxon>Bacteria</taxon>
        <taxon>Bacillati</taxon>
        <taxon>Bacillota</taxon>
        <taxon>Clostridia</taxon>
        <taxon>Lachnospirales</taxon>
        <taxon>Lachnospiraceae</taxon>
        <taxon>Lacrimispora</taxon>
    </lineage>
</organism>
<dbReference type="PROSITE" id="PS50977">
    <property type="entry name" value="HTH_TETR_2"/>
    <property type="match status" value="1"/>
</dbReference>
<gene>
    <name evidence="6" type="ORF">DS742_12020</name>
</gene>
<proteinExistence type="predicted"/>
<dbReference type="AlphaFoldDB" id="A0A3E2NC68"/>
<keyword evidence="2 4" id="KW-0238">DNA-binding</keyword>
<dbReference type="InterPro" id="IPR050109">
    <property type="entry name" value="HTH-type_TetR-like_transc_reg"/>
</dbReference>
<sequence>MINQRNKKSRHEEILESATELLSLRPTATLQEIADYANIGIATLHRHFSSREALLNELAINAIHLVENALQDMSFQPEEMEKTLEELFLRLIPLGDKIYFLAYAASVDENPRISESEAQLKKPLADAIENWKQAGLLNPSIPVQWMITVIYNLLFGIWQEIHSGNLAKNDAVRLLLTTVLQGFQPAHLQP</sequence>
<dbReference type="OrthoDB" id="2388018at2"/>
<keyword evidence="3" id="KW-0804">Transcription</keyword>
<evidence type="ECO:0000259" key="5">
    <source>
        <dbReference type="PROSITE" id="PS50977"/>
    </source>
</evidence>
<evidence type="ECO:0000256" key="1">
    <source>
        <dbReference type="ARBA" id="ARBA00023015"/>
    </source>
</evidence>